<protein>
    <submittedName>
        <fullName evidence="8">G-type lectin S-receptor-like serine/threonine-protein kinase At2g19130</fullName>
    </submittedName>
</protein>
<feature type="region of interest" description="Disordered" evidence="4">
    <location>
        <begin position="544"/>
        <end position="565"/>
    </location>
</feature>
<dbReference type="PANTHER" id="PTHR32444">
    <property type="entry name" value="BULB-TYPE LECTIN DOMAIN-CONTAINING PROTEIN"/>
    <property type="match status" value="1"/>
</dbReference>
<dbReference type="Pfam" id="PF01453">
    <property type="entry name" value="B_lectin"/>
    <property type="match status" value="1"/>
</dbReference>
<keyword evidence="8" id="KW-0808">Transferase</keyword>
<feature type="domain" description="Apple" evidence="7">
    <location>
        <begin position="335"/>
        <end position="412"/>
    </location>
</feature>
<evidence type="ECO:0000256" key="3">
    <source>
        <dbReference type="ARBA" id="ARBA00023180"/>
    </source>
</evidence>
<dbReference type="EMBL" id="BKCJ010005158">
    <property type="protein sequence ID" value="GEU65211.1"/>
    <property type="molecule type" value="Genomic_DNA"/>
</dbReference>
<dbReference type="SMART" id="SM00108">
    <property type="entry name" value="B_lectin"/>
    <property type="match status" value="1"/>
</dbReference>
<keyword evidence="8" id="KW-0675">Receptor</keyword>
<keyword evidence="3" id="KW-0325">Glycoprotein</keyword>
<keyword evidence="1 5" id="KW-0732">Signal</keyword>
<evidence type="ECO:0000256" key="5">
    <source>
        <dbReference type="SAM" id="SignalP"/>
    </source>
</evidence>
<dbReference type="SMART" id="SM00473">
    <property type="entry name" value="PAN_AP"/>
    <property type="match status" value="1"/>
</dbReference>
<dbReference type="AlphaFoldDB" id="A0A6L2LTU4"/>
<dbReference type="GO" id="GO:0030246">
    <property type="term" value="F:carbohydrate binding"/>
    <property type="evidence" value="ECO:0007669"/>
    <property type="project" value="UniProtKB-KW"/>
</dbReference>
<dbReference type="Gene3D" id="2.90.10.10">
    <property type="entry name" value="Bulb-type lectin domain"/>
    <property type="match status" value="1"/>
</dbReference>
<evidence type="ECO:0000256" key="4">
    <source>
        <dbReference type="SAM" id="MobiDB-lite"/>
    </source>
</evidence>
<feature type="compositionally biased region" description="Low complexity" evidence="4">
    <location>
        <begin position="544"/>
        <end position="558"/>
    </location>
</feature>
<dbReference type="GO" id="GO:0048544">
    <property type="term" value="P:recognition of pollen"/>
    <property type="evidence" value="ECO:0007669"/>
    <property type="project" value="InterPro"/>
</dbReference>
<dbReference type="SUPFAM" id="SSF51110">
    <property type="entry name" value="alpha-D-mannose-specific plant lectins"/>
    <property type="match status" value="1"/>
</dbReference>
<dbReference type="CDD" id="cd01098">
    <property type="entry name" value="PAN_AP_plant"/>
    <property type="match status" value="1"/>
</dbReference>
<feature type="signal peptide" evidence="5">
    <location>
        <begin position="1"/>
        <end position="18"/>
    </location>
</feature>
<dbReference type="InterPro" id="IPR001480">
    <property type="entry name" value="Bulb-type_lectin_dom"/>
</dbReference>
<dbReference type="PANTHER" id="PTHR32444:SF247">
    <property type="entry name" value="OS01G0958200 PROTEIN"/>
    <property type="match status" value="1"/>
</dbReference>
<sequence length="565" mass="63109">MALMLLLCFSMAICFTSAADTISANHSLSGDQTITSKHDNFVLGFFKAGNSSNYYVGIWYKKVASNPPTVVWVANREMPISDRFNSELKIIDGNLVLLNEFKLQIWSTNVTTTNLNSVIAVIHDDGNLVLTDGSNSVEPVWQSFDHPVNTLLPGAKLAYDFRTNKKQLLTSWKSEENPEVGLFSLELDPTSKEYIGKWNGSHQYWTSGAWNGHIFSLVPEMTLNFIYNFSFISNENESYFTYSVYNPSIISRFIMDVSGQVQQHTWFEPTRQWVWFWSRPKTQCEVYALCGAFGTCRQTGLSLCNCLTGFKPRSESDWNQSDFSGGCVRKTELQCGRNEGNSNFIMIKVRNLPSNKFAAAGSAGECHAICMNNCSCNAYSFAYNECSLWDGELLDLTEDDANGKTIYIKVASKDIPIYRKKNCFPVGTVAGSVVVTGKRNAEQSKDSYYTFFPSSAANVLIMGGDILSLLDSRLNRDASIEEVTKVLKVAYWCIQDEEDSRPSMSLVERILEGVSDVNMPPIPQSVKFFVDNKEHVFFTELSSKLSSQVQSTSPSGDSQSKSASS</sequence>
<dbReference type="PROSITE" id="PS50927">
    <property type="entry name" value="BULB_LECTIN"/>
    <property type="match status" value="1"/>
</dbReference>
<dbReference type="CDD" id="cd00028">
    <property type="entry name" value="B_lectin"/>
    <property type="match status" value="1"/>
</dbReference>
<evidence type="ECO:0000259" key="6">
    <source>
        <dbReference type="PROSITE" id="PS50927"/>
    </source>
</evidence>
<dbReference type="PROSITE" id="PS50948">
    <property type="entry name" value="PAN"/>
    <property type="match status" value="1"/>
</dbReference>
<keyword evidence="2" id="KW-1015">Disulfide bond</keyword>
<feature type="chain" id="PRO_5026780533" evidence="5">
    <location>
        <begin position="19"/>
        <end position="565"/>
    </location>
</feature>
<name>A0A6L2LTU4_TANCI</name>
<evidence type="ECO:0000256" key="2">
    <source>
        <dbReference type="ARBA" id="ARBA00023157"/>
    </source>
</evidence>
<evidence type="ECO:0000256" key="1">
    <source>
        <dbReference type="ARBA" id="ARBA00022729"/>
    </source>
</evidence>
<dbReference type="InterPro" id="IPR003609">
    <property type="entry name" value="Pan_app"/>
</dbReference>
<evidence type="ECO:0000259" key="7">
    <source>
        <dbReference type="PROSITE" id="PS50948"/>
    </source>
</evidence>
<dbReference type="Pfam" id="PF00954">
    <property type="entry name" value="S_locus_glycop"/>
    <property type="match status" value="1"/>
</dbReference>
<keyword evidence="8" id="KW-0430">Lectin</keyword>
<comment type="caution">
    <text evidence="8">The sequence shown here is derived from an EMBL/GenBank/DDBJ whole genome shotgun (WGS) entry which is preliminary data.</text>
</comment>
<proteinExistence type="predicted"/>
<dbReference type="GO" id="GO:0016301">
    <property type="term" value="F:kinase activity"/>
    <property type="evidence" value="ECO:0007669"/>
    <property type="project" value="UniProtKB-KW"/>
</dbReference>
<feature type="domain" description="Bulb-type lectin" evidence="6">
    <location>
        <begin position="19"/>
        <end position="143"/>
    </location>
</feature>
<dbReference type="InterPro" id="IPR000858">
    <property type="entry name" value="S_locus_glycoprot_dom"/>
</dbReference>
<dbReference type="InterPro" id="IPR036426">
    <property type="entry name" value="Bulb-type_lectin_dom_sf"/>
</dbReference>
<reference evidence="8" key="1">
    <citation type="journal article" date="2019" name="Sci. Rep.">
        <title>Draft genome of Tanacetum cinerariifolium, the natural source of mosquito coil.</title>
        <authorList>
            <person name="Yamashiro T."/>
            <person name="Shiraishi A."/>
            <person name="Satake H."/>
            <person name="Nakayama K."/>
        </authorList>
    </citation>
    <scope>NUCLEOTIDE SEQUENCE</scope>
</reference>
<organism evidence="8">
    <name type="scientific">Tanacetum cinerariifolium</name>
    <name type="common">Dalmatian daisy</name>
    <name type="synonym">Chrysanthemum cinerariifolium</name>
    <dbReference type="NCBI Taxonomy" id="118510"/>
    <lineage>
        <taxon>Eukaryota</taxon>
        <taxon>Viridiplantae</taxon>
        <taxon>Streptophyta</taxon>
        <taxon>Embryophyta</taxon>
        <taxon>Tracheophyta</taxon>
        <taxon>Spermatophyta</taxon>
        <taxon>Magnoliopsida</taxon>
        <taxon>eudicotyledons</taxon>
        <taxon>Gunneridae</taxon>
        <taxon>Pentapetalae</taxon>
        <taxon>asterids</taxon>
        <taxon>campanulids</taxon>
        <taxon>Asterales</taxon>
        <taxon>Asteraceae</taxon>
        <taxon>Asteroideae</taxon>
        <taxon>Anthemideae</taxon>
        <taxon>Anthemidinae</taxon>
        <taxon>Tanacetum</taxon>
    </lineage>
</organism>
<accession>A0A6L2LTU4</accession>
<dbReference type="Pfam" id="PF08276">
    <property type="entry name" value="PAN_2"/>
    <property type="match status" value="1"/>
</dbReference>
<gene>
    <name evidence="8" type="ORF">Tci_037189</name>
</gene>
<evidence type="ECO:0000313" key="8">
    <source>
        <dbReference type="EMBL" id="GEU65211.1"/>
    </source>
</evidence>
<keyword evidence="8" id="KW-0418">Kinase</keyword>